<sequence>MKRPTIHDVARVAGISRGTVSRVLNGDRYVSPAARLAIERAIAETGYVVNRNARNLVRQRAGSVVMVLSEPHEKLFEDPNYSTTIRTAIRRLGERDLSLVMMIAGDDRDREQVLRYMRGGHADGVLLVSTHAGDPLVDALRDARLPAVSCGAVIGRESVIPYAACDERGGARQMAEYLVSRGRRRIAMITGPMDTPGGIQRLEGFADVLGRKASTKLVEHGDWTQASGERAMARLLERVPDVDAVFAASDVMASGALHTLRQAGRRVPDDVAVGGFDDSSVAISTHPPLTTVRQPLADVAQETVRLLLALIDGADHVDPVTLPTELIVRESA</sequence>
<feature type="domain" description="HTH lacI-type" evidence="4">
    <location>
        <begin position="4"/>
        <end position="58"/>
    </location>
</feature>
<evidence type="ECO:0000256" key="3">
    <source>
        <dbReference type="ARBA" id="ARBA00023163"/>
    </source>
</evidence>
<dbReference type="InterPro" id="IPR046335">
    <property type="entry name" value="LacI/GalR-like_sensor"/>
</dbReference>
<evidence type="ECO:0000256" key="1">
    <source>
        <dbReference type="ARBA" id="ARBA00023015"/>
    </source>
</evidence>
<dbReference type="InterPro" id="IPR028082">
    <property type="entry name" value="Peripla_BP_I"/>
</dbReference>
<dbReference type="PANTHER" id="PTHR30146:SF109">
    <property type="entry name" value="HTH-TYPE TRANSCRIPTIONAL REGULATOR GALS"/>
    <property type="match status" value="1"/>
</dbReference>
<dbReference type="SMART" id="SM00354">
    <property type="entry name" value="HTH_LACI"/>
    <property type="match status" value="1"/>
</dbReference>
<dbReference type="Pfam" id="PF00356">
    <property type="entry name" value="LacI"/>
    <property type="match status" value="1"/>
</dbReference>
<dbReference type="SUPFAM" id="SSF47413">
    <property type="entry name" value="lambda repressor-like DNA-binding domains"/>
    <property type="match status" value="1"/>
</dbReference>
<dbReference type="EMBL" id="JACHJB010000003">
    <property type="protein sequence ID" value="MBB6350134.1"/>
    <property type="molecule type" value="Genomic_DNA"/>
</dbReference>
<evidence type="ECO:0000256" key="2">
    <source>
        <dbReference type="ARBA" id="ARBA00023125"/>
    </source>
</evidence>
<dbReference type="InterPro" id="IPR010982">
    <property type="entry name" value="Lambda_DNA-bd_dom_sf"/>
</dbReference>
<dbReference type="AlphaFoldDB" id="A0A7X0F1W4"/>
<dbReference type="Gene3D" id="3.40.50.2300">
    <property type="match status" value="2"/>
</dbReference>
<dbReference type="PRINTS" id="PR00036">
    <property type="entry name" value="HTHLACI"/>
</dbReference>
<dbReference type="Pfam" id="PF13377">
    <property type="entry name" value="Peripla_BP_3"/>
    <property type="match status" value="1"/>
</dbReference>
<evidence type="ECO:0000313" key="6">
    <source>
        <dbReference type="Proteomes" id="UP000583800"/>
    </source>
</evidence>
<reference evidence="5 6" key="1">
    <citation type="submission" date="2020-08" db="EMBL/GenBank/DDBJ databases">
        <title>Sequencing the genomes of 1000 actinobacteria strains.</title>
        <authorList>
            <person name="Klenk H.-P."/>
        </authorList>
    </citation>
    <scope>NUCLEOTIDE SEQUENCE [LARGE SCALE GENOMIC DNA]</scope>
    <source>
        <strain evidence="5 6">DSM 45913</strain>
    </source>
</reference>
<dbReference type="RefSeq" id="WP_312892005.1">
    <property type="nucleotide sequence ID" value="NZ_JACHJB010000003.1"/>
</dbReference>
<proteinExistence type="predicted"/>
<protein>
    <submittedName>
        <fullName evidence="5">DNA-binding LacI/PurR family transcriptional regulator</fullName>
    </submittedName>
</protein>
<dbReference type="Proteomes" id="UP000583800">
    <property type="component" value="Unassembled WGS sequence"/>
</dbReference>
<comment type="caution">
    <text evidence="5">The sequence shown here is derived from an EMBL/GenBank/DDBJ whole genome shotgun (WGS) entry which is preliminary data.</text>
</comment>
<organism evidence="5 6">
    <name type="scientific">Nonomuraea muscovyensis</name>
    <dbReference type="NCBI Taxonomy" id="1124761"/>
    <lineage>
        <taxon>Bacteria</taxon>
        <taxon>Bacillati</taxon>
        <taxon>Actinomycetota</taxon>
        <taxon>Actinomycetes</taxon>
        <taxon>Streptosporangiales</taxon>
        <taxon>Streptosporangiaceae</taxon>
        <taxon>Nonomuraea</taxon>
    </lineage>
</organism>
<name>A0A7X0F1W4_9ACTN</name>
<evidence type="ECO:0000259" key="4">
    <source>
        <dbReference type="PROSITE" id="PS50932"/>
    </source>
</evidence>
<keyword evidence="2 5" id="KW-0238">DNA-binding</keyword>
<dbReference type="Gene3D" id="1.10.260.40">
    <property type="entry name" value="lambda repressor-like DNA-binding domains"/>
    <property type="match status" value="1"/>
</dbReference>
<keyword evidence="3" id="KW-0804">Transcription</keyword>
<dbReference type="PANTHER" id="PTHR30146">
    <property type="entry name" value="LACI-RELATED TRANSCRIPTIONAL REPRESSOR"/>
    <property type="match status" value="1"/>
</dbReference>
<accession>A0A7X0F1W4</accession>
<dbReference type="CDD" id="cd01392">
    <property type="entry name" value="HTH_LacI"/>
    <property type="match status" value="1"/>
</dbReference>
<dbReference type="CDD" id="cd06267">
    <property type="entry name" value="PBP1_LacI_sugar_binding-like"/>
    <property type="match status" value="1"/>
</dbReference>
<dbReference type="SUPFAM" id="SSF53822">
    <property type="entry name" value="Periplasmic binding protein-like I"/>
    <property type="match status" value="1"/>
</dbReference>
<keyword evidence="6" id="KW-1185">Reference proteome</keyword>
<evidence type="ECO:0000313" key="5">
    <source>
        <dbReference type="EMBL" id="MBB6350134.1"/>
    </source>
</evidence>
<dbReference type="InterPro" id="IPR000843">
    <property type="entry name" value="HTH_LacI"/>
</dbReference>
<dbReference type="GO" id="GO:0003700">
    <property type="term" value="F:DNA-binding transcription factor activity"/>
    <property type="evidence" value="ECO:0007669"/>
    <property type="project" value="TreeGrafter"/>
</dbReference>
<keyword evidence="1" id="KW-0805">Transcription regulation</keyword>
<dbReference type="PROSITE" id="PS50932">
    <property type="entry name" value="HTH_LACI_2"/>
    <property type="match status" value="1"/>
</dbReference>
<gene>
    <name evidence="5" type="ORF">FHU36_006706</name>
</gene>
<dbReference type="GO" id="GO:0000976">
    <property type="term" value="F:transcription cis-regulatory region binding"/>
    <property type="evidence" value="ECO:0007669"/>
    <property type="project" value="TreeGrafter"/>
</dbReference>